<dbReference type="PROSITE" id="PS01124">
    <property type="entry name" value="HTH_ARAC_FAMILY_2"/>
    <property type="match status" value="1"/>
</dbReference>
<dbReference type="PANTHER" id="PTHR43280">
    <property type="entry name" value="ARAC-FAMILY TRANSCRIPTIONAL REGULATOR"/>
    <property type="match status" value="1"/>
</dbReference>
<gene>
    <name evidence="5" type="ORF">C4520_03395</name>
</gene>
<dbReference type="Gene3D" id="1.10.10.60">
    <property type="entry name" value="Homeodomain-like"/>
    <property type="match status" value="2"/>
</dbReference>
<dbReference type="EMBL" id="QZKU01000031">
    <property type="protein sequence ID" value="RJP24737.1"/>
    <property type="molecule type" value="Genomic_DNA"/>
</dbReference>
<evidence type="ECO:0000259" key="4">
    <source>
        <dbReference type="PROSITE" id="PS01124"/>
    </source>
</evidence>
<evidence type="ECO:0000256" key="3">
    <source>
        <dbReference type="ARBA" id="ARBA00023163"/>
    </source>
</evidence>
<sequence length="439" mass="48187">MAPSGIDSQNEVERKLLQPVVPLLHSFAAVVGLQMKLCGCDGNPIADGAVTEAAGPCAVFLRDGVFPERCAGAHSSAIRLARSLRRPYIFTCHSRLAAWAIPILHEEKTLQTALICGGALLMKPDAALARHLEEIAIRQGIESRVLIDSLNHLAVVSRGQFRSVAAFLLELIPAVISRPAMHAPAPVAAPAFTFVGPEQASLVFPPEKRKEPKKERACRDAARRRDGAEKEIIRLLHERRQDDALRALNEYLQPANRAAGDLQVPRADAAEMFARMLRVLLRNRRAPRQIQEQQAALLKDALGLTRGPEGKKRLVRLCEQFVCLAGELACEPRPRQVKAIQGYIEKNLSKKLTLATVGARFGLKEKPLNALIVKHCGTGFTDYVISLRVSEAKRLLRTTDLNLGEIAAKTGFSDQSYFTKIFKATVGTTPSKFKSESHS</sequence>
<dbReference type="InterPro" id="IPR018060">
    <property type="entry name" value="HTH_AraC"/>
</dbReference>
<dbReference type="AlphaFoldDB" id="A0A3A4NWA9"/>
<organism evidence="5 6">
    <name type="scientific">Abyssobacteria bacterium (strain SURF_5)</name>
    <dbReference type="NCBI Taxonomy" id="2093360"/>
    <lineage>
        <taxon>Bacteria</taxon>
        <taxon>Pseudomonadati</taxon>
        <taxon>Candidatus Hydrogenedentota</taxon>
        <taxon>Candidatus Abyssobacteria</taxon>
    </lineage>
</organism>
<dbReference type="Pfam" id="PF12833">
    <property type="entry name" value="HTH_18"/>
    <property type="match status" value="1"/>
</dbReference>
<dbReference type="PROSITE" id="PS00041">
    <property type="entry name" value="HTH_ARAC_FAMILY_1"/>
    <property type="match status" value="1"/>
</dbReference>
<protein>
    <submittedName>
        <fullName evidence="5">Helix-turn-helix domain-containing protein</fullName>
    </submittedName>
</protein>
<reference evidence="5 6" key="1">
    <citation type="journal article" date="2017" name="ISME J.">
        <title>Energy and carbon metabolisms in a deep terrestrial subsurface fluid microbial community.</title>
        <authorList>
            <person name="Momper L."/>
            <person name="Jungbluth S.P."/>
            <person name="Lee M.D."/>
            <person name="Amend J.P."/>
        </authorList>
    </citation>
    <scope>NUCLEOTIDE SEQUENCE [LARGE SCALE GENOMIC DNA]</scope>
    <source>
        <strain evidence="5">SURF_5</strain>
    </source>
</reference>
<evidence type="ECO:0000313" key="6">
    <source>
        <dbReference type="Proteomes" id="UP000265882"/>
    </source>
</evidence>
<dbReference type="InterPro" id="IPR018062">
    <property type="entry name" value="HTH_AraC-typ_CS"/>
</dbReference>
<dbReference type="PRINTS" id="PR00032">
    <property type="entry name" value="HTHARAC"/>
</dbReference>
<dbReference type="SMART" id="SM00342">
    <property type="entry name" value="HTH_ARAC"/>
    <property type="match status" value="1"/>
</dbReference>
<dbReference type="GO" id="GO:0003700">
    <property type="term" value="F:DNA-binding transcription factor activity"/>
    <property type="evidence" value="ECO:0007669"/>
    <property type="project" value="InterPro"/>
</dbReference>
<dbReference type="PANTHER" id="PTHR43280:SF2">
    <property type="entry name" value="HTH-TYPE TRANSCRIPTIONAL REGULATOR EXSA"/>
    <property type="match status" value="1"/>
</dbReference>
<keyword evidence="1" id="KW-0805">Transcription regulation</keyword>
<keyword evidence="3" id="KW-0804">Transcription</keyword>
<feature type="domain" description="HTH araC/xylS-type" evidence="4">
    <location>
        <begin position="338"/>
        <end position="436"/>
    </location>
</feature>
<dbReference type="SUPFAM" id="SSF46689">
    <property type="entry name" value="Homeodomain-like"/>
    <property type="match status" value="1"/>
</dbReference>
<keyword evidence="2" id="KW-0238">DNA-binding</keyword>
<proteinExistence type="predicted"/>
<evidence type="ECO:0000256" key="2">
    <source>
        <dbReference type="ARBA" id="ARBA00023125"/>
    </source>
</evidence>
<dbReference type="Proteomes" id="UP000265882">
    <property type="component" value="Unassembled WGS sequence"/>
</dbReference>
<dbReference type="InterPro" id="IPR018771">
    <property type="entry name" value="PocR_dom"/>
</dbReference>
<dbReference type="GO" id="GO:0043565">
    <property type="term" value="F:sequence-specific DNA binding"/>
    <property type="evidence" value="ECO:0007669"/>
    <property type="project" value="InterPro"/>
</dbReference>
<name>A0A3A4NWA9_ABYX5</name>
<dbReference type="InterPro" id="IPR009057">
    <property type="entry name" value="Homeodomain-like_sf"/>
</dbReference>
<dbReference type="InterPro" id="IPR020449">
    <property type="entry name" value="Tscrpt_reg_AraC-type_HTH"/>
</dbReference>
<evidence type="ECO:0000256" key="1">
    <source>
        <dbReference type="ARBA" id="ARBA00023015"/>
    </source>
</evidence>
<dbReference type="Pfam" id="PF10114">
    <property type="entry name" value="PocR"/>
    <property type="match status" value="1"/>
</dbReference>
<evidence type="ECO:0000313" key="5">
    <source>
        <dbReference type="EMBL" id="RJP24737.1"/>
    </source>
</evidence>
<accession>A0A3A4NWA9</accession>
<comment type="caution">
    <text evidence="5">The sequence shown here is derived from an EMBL/GenBank/DDBJ whole genome shotgun (WGS) entry which is preliminary data.</text>
</comment>